<sequence>MQCIHTRIYVCTYILHIFLNSVLYMSECDTRPPTTQNINVPAVFATSARAQISNCLSRCKNEIRNMYSHVCVCGVCVCLRGGSSKSNQYLTLSPLLRQPHQWSFLQLIYMYTHTYVHAQICVCVCVYT</sequence>
<evidence type="ECO:0000313" key="3">
    <source>
        <dbReference type="Proteomes" id="UP000606786"/>
    </source>
</evidence>
<dbReference type="Proteomes" id="UP000606786">
    <property type="component" value="Unassembled WGS sequence"/>
</dbReference>
<gene>
    <name evidence="2" type="ORF">CCAP1982_LOCUS3728</name>
</gene>
<accession>A0A811UAL5</accession>
<proteinExistence type="predicted"/>
<keyword evidence="3" id="KW-1185">Reference proteome</keyword>
<feature type="signal peptide" evidence="1">
    <location>
        <begin position="1"/>
        <end position="30"/>
    </location>
</feature>
<organism evidence="2 3">
    <name type="scientific">Ceratitis capitata</name>
    <name type="common">Mediterranean fruit fly</name>
    <name type="synonym">Tephritis capitata</name>
    <dbReference type="NCBI Taxonomy" id="7213"/>
    <lineage>
        <taxon>Eukaryota</taxon>
        <taxon>Metazoa</taxon>
        <taxon>Ecdysozoa</taxon>
        <taxon>Arthropoda</taxon>
        <taxon>Hexapoda</taxon>
        <taxon>Insecta</taxon>
        <taxon>Pterygota</taxon>
        <taxon>Neoptera</taxon>
        <taxon>Endopterygota</taxon>
        <taxon>Diptera</taxon>
        <taxon>Brachycera</taxon>
        <taxon>Muscomorpha</taxon>
        <taxon>Tephritoidea</taxon>
        <taxon>Tephritidae</taxon>
        <taxon>Ceratitis</taxon>
        <taxon>Ceratitis</taxon>
    </lineage>
</organism>
<protein>
    <submittedName>
        <fullName evidence="2">(Mediterranean fruit fly) hypothetical protein</fullName>
    </submittedName>
</protein>
<dbReference type="EMBL" id="CAJHJT010000001">
    <property type="protein sequence ID" value="CAD6994997.1"/>
    <property type="molecule type" value="Genomic_DNA"/>
</dbReference>
<feature type="chain" id="PRO_5032631186" evidence="1">
    <location>
        <begin position="31"/>
        <end position="128"/>
    </location>
</feature>
<reference evidence="2" key="1">
    <citation type="submission" date="2020-11" db="EMBL/GenBank/DDBJ databases">
        <authorList>
            <person name="Whitehead M."/>
        </authorList>
    </citation>
    <scope>NUCLEOTIDE SEQUENCE</scope>
    <source>
        <strain evidence="2">EGII</strain>
    </source>
</reference>
<keyword evidence="1" id="KW-0732">Signal</keyword>
<evidence type="ECO:0000313" key="2">
    <source>
        <dbReference type="EMBL" id="CAD6994997.1"/>
    </source>
</evidence>
<comment type="caution">
    <text evidence="2">The sequence shown here is derived from an EMBL/GenBank/DDBJ whole genome shotgun (WGS) entry which is preliminary data.</text>
</comment>
<name>A0A811UAL5_CERCA</name>
<dbReference type="AlphaFoldDB" id="A0A811UAL5"/>
<evidence type="ECO:0000256" key="1">
    <source>
        <dbReference type="SAM" id="SignalP"/>
    </source>
</evidence>